<accession>A0ABR3AL04</accession>
<evidence type="ECO:0000256" key="1">
    <source>
        <dbReference type="ARBA" id="ARBA00007473"/>
    </source>
</evidence>
<dbReference type="Pfam" id="PF12936">
    <property type="entry name" value="Kri1_C"/>
    <property type="match status" value="1"/>
</dbReference>
<evidence type="ECO:0000256" key="2">
    <source>
        <dbReference type="SAM" id="MobiDB-lite"/>
    </source>
</evidence>
<dbReference type="PANTHER" id="PTHR14490:SF5">
    <property type="entry name" value="PROTEIN KRI1 HOMOLOG"/>
    <property type="match status" value="1"/>
</dbReference>
<evidence type="ECO:0000313" key="4">
    <source>
        <dbReference type="EMBL" id="KAL0075283.1"/>
    </source>
</evidence>
<evidence type="ECO:0000313" key="5">
    <source>
        <dbReference type="Proteomes" id="UP001448207"/>
    </source>
</evidence>
<dbReference type="InterPro" id="IPR024626">
    <property type="entry name" value="Kri1-like_C"/>
</dbReference>
<feature type="compositionally biased region" description="Basic and acidic residues" evidence="2">
    <location>
        <begin position="1"/>
        <end position="16"/>
    </location>
</feature>
<comment type="caution">
    <text evidence="4">The sequence shown here is derived from an EMBL/GenBank/DDBJ whole genome shotgun (WGS) entry which is preliminary data.</text>
</comment>
<feature type="compositionally biased region" description="Basic residues" evidence="2">
    <location>
        <begin position="319"/>
        <end position="333"/>
    </location>
</feature>
<sequence length="611" mass="71593">MSDEKFPVLIRERDQDKDEYELPAILREAEKDKQESEASPSGSDKEEEESDESDESDEEEDEHAALLTPALDSQIFRTIAAIQKKDPRVYDSSAKFFEQEQIDKANKEWEKQQKELKNSGKKVTLKDYERETLLKHGGYYDEEERIDDEDAPKHLTHNEEQAKIKEEFKMAAVDDDDDDDNDDEEDKGGFLMKKEKSKEEQEAEEEEYKNFLLQNMASDEASSEVFKEWKNYKNNPNMNKDDAFLIDYVLNRGWVEKKHGNQPTYEEDPIPELDDNEADEEYLDQVDRFESKYNFRFEEEGALQIIGHSRNVEGTLRRKESKRKRERERKKAKKEAEKLNKVNELKQLKNQKIKEIQARLEEIRKITGNDDLDLEKIDMEGDFDPDAWDAQMNNVFNEDYYEGEDNEKPVWDDDLGEEFNAEQEAAATSGRGSNNNNDDDDLMMDADYLPDGPSYKKDSKKRKRDGAAEEEEESLPARKRQAQEEYKRLMEEYESLGFEDVIGGDLPTRFKYTHTEPEDFGLTAEEILLADDAELNKYVGLKALAPYRTDEARNKDHRRFKRFEKAKKRDIEKHLDKKLTPKTKSKEKSKEKTKREVCANSVTKLKNKLPA</sequence>
<evidence type="ECO:0000259" key="3">
    <source>
        <dbReference type="Pfam" id="PF12936"/>
    </source>
</evidence>
<dbReference type="EMBL" id="JBCLYO010000037">
    <property type="protein sequence ID" value="KAL0075283.1"/>
    <property type="molecule type" value="Genomic_DNA"/>
</dbReference>
<feature type="compositionally biased region" description="Acidic residues" evidence="2">
    <location>
        <begin position="140"/>
        <end position="150"/>
    </location>
</feature>
<keyword evidence="5" id="KW-1185">Reference proteome</keyword>
<gene>
    <name evidence="4" type="ORF">J3Q64DRAFT_1775799</name>
</gene>
<proteinExistence type="inferred from homology"/>
<feature type="compositionally biased region" description="Basic and acidic residues" evidence="2">
    <location>
        <begin position="567"/>
        <end position="597"/>
    </location>
</feature>
<comment type="similarity">
    <text evidence="1">Belongs to the KRI1 family.</text>
</comment>
<feature type="region of interest" description="Disordered" evidence="2">
    <location>
        <begin position="1"/>
        <end position="70"/>
    </location>
</feature>
<feature type="compositionally biased region" description="Acidic residues" evidence="2">
    <location>
        <begin position="173"/>
        <end position="186"/>
    </location>
</feature>
<feature type="region of interest" description="Disordered" evidence="2">
    <location>
        <begin position="137"/>
        <end position="207"/>
    </location>
</feature>
<feature type="compositionally biased region" description="Basic residues" evidence="2">
    <location>
        <begin position="555"/>
        <end position="566"/>
    </location>
</feature>
<organism evidence="4 5">
    <name type="scientific">Phycomyces blakesleeanus</name>
    <dbReference type="NCBI Taxonomy" id="4837"/>
    <lineage>
        <taxon>Eukaryota</taxon>
        <taxon>Fungi</taxon>
        <taxon>Fungi incertae sedis</taxon>
        <taxon>Mucoromycota</taxon>
        <taxon>Mucoromycotina</taxon>
        <taxon>Mucoromycetes</taxon>
        <taxon>Mucorales</taxon>
        <taxon>Phycomycetaceae</taxon>
        <taxon>Phycomyces</taxon>
    </lineage>
</organism>
<dbReference type="InterPro" id="IPR018034">
    <property type="entry name" value="Kri1"/>
</dbReference>
<feature type="compositionally biased region" description="Basic and acidic residues" evidence="2">
    <location>
        <begin position="151"/>
        <end position="169"/>
    </location>
</feature>
<protein>
    <submittedName>
        <fullName evidence="4">KRI1-like family C-terminal-domain-containing protein</fullName>
    </submittedName>
</protein>
<reference evidence="4 5" key="1">
    <citation type="submission" date="2024-04" db="EMBL/GenBank/DDBJ databases">
        <title>Symmetric and asymmetric DNA N6-adenine methylation regulates different biological responses in Mucorales.</title>
        <authorList>
            <consortium name="Lawrence Berkeley National Laboratory"/>
            <person name="Lax C."/>
            <person name="Mondo S.J."/>
            <person name="Osorio-Concepcion M."/>
            <person name="Muszewska A."/>
            <person name="Corrochano-Luque M."/>
            <person name="Gutierrez G."/>
            <person name="Riley R."/>
            <person name="Lipzen A."/>
            <person name="Guo J."/>
            <person name="Hundley H."/>
            <person name="Amirebrahimi M."/>
            <person name="Ng V."/>
            <person name="Lorenzo-Gutierrez D."/>
            <person name="Binder U."/>
            <person name="Yang J."/>
            <person name="Song Y."/>
            <person name="Canovas D."/>
            <person name="Navarro E."/>
            <person name="Freitag M."/>
            <person name="Gabaldon T."/>
            <person name="Grigoriev I.V."/>
            <person name="Corrochano L.M."/>
            <person name="Nicolas F.E."/>
            <person name="Garre V."/>
        </authorList>
    </citation>
    <scope>NUCLEOTIDE SEQUENCE [LARGE SCALE GENOMIC DNA]</scope>
    <source>
        <strain evidence="4 5">L51</strain>
    </source>
</reference>
<feature type="region of interest" description="Disordered" evidence="2">
    <location>
        <begin position="552"/>
        <end position="611"/>
    </location>
</feature>
<feature type="compositionally biased region" description="Basic and acidic residues" evidence="2">
    <location>
        <begin position="27"/>
        <end position="36"/>
    </location>
</feature>
<dbReference type="PANTHER" id="PTHR14490">
    <property type="entry name" value="ZINC FINGER, ZZ TYPE"/>
    <property type="match status" value="1"/>
</dbReference>
<dbReference type="Pfam" id="PF05178">
    <property type="entry name" value="Kri1"/>
    <property type="match status" value="1"/>
</dbReference>
<feature type="compositionally biased region" description="Acidic residues" evidence="2">
    <location>
        <begin position="45"/>
        <end position="62"/>
    </location>
</feature>
<feature type="compositionally biased region" description="Basic and acidic residues" evidence="2">
    <location>
        <begin position="369"/>
        <end position="379"/>
    </location>
</feature>
<feature type="region of interest" description="Disordered" evidence="2">
    <location>
        <begin position="369"/>
        <end position="483"/>
    </location>
</feature>
<feature type="compositionally biased region" description="Acidic residues" evidence="2">
    <location>
        <begin position="412"/>
        <end position="421"/>
    </location>
</feature>
<feature type="domain" description="Kri1-like C-terminal" evidence="3">
    <location>
        <begin position="485"/>
        <end position="569"/>
    </location>
</feature>
<name>A0ABR3AL04_PHYBL</name>
<feature type="region of interest" description="Disordered" evidence="2">
    <location>
        <begin position="314"/>
        <end position="336"/>
    </location>
</feature>
<dbReference type="Proteomes" id="UP001448207">
    <property type="component" value="Unassembled WGS sequence"/>
</dbReference>